<dbReference type="Gene3D" id="3.40.50.300">
    <property type="entry name" value="P-loop containing nucleotide triphosphate hydrolases"/>
    <property type="match status" value="1"/>
</dbReference>
<dbReference type="PROSITE" id="PS00211">
    <property type="entry name" value="ABC_TRANSPORTER_1"/>
    <property type="match status" value="1"/>
</dbReference>
<dbReference type="GO" id="GO:0005524">
    <property type="term" value="F:ATP binding"/>
    <property type="evidence" value="ECO:0007669"/>
    <property type="project" value="UniProtKB-KW"/>
</dbReference>
<evidence type="ECO:0000256" key="3">
    <source>
        <dbReference type="ARBA" id="ARBA00022475"/>
    </source>
</evidence>
<sequence length="249" mass="26387">MSQTAHTTAATGKREILKVQDLAVSYGHIEAVKGISLSLNEGEITALVGANGAGKSTALLAISGLVKAARGQVLFNGKDLIQLSPHRIVEGGVAQVAEGRATLTTLTIAENLALGAYTRKDKAEIAKDLAWVYSLFPVLKQRADGLAGNLSGGEQQMLAIGRALMTRPKVLLLDEPSMGLAPLIIQEIFRIVQEINKTGMTILLVEQNVRQALRIAQRGYVLETGKIVLEDTGANLLGNPKVVEAYLGG</sequence>
<comment type="caution">
    <text evidence="8">The sequence shown here is derived from an EMBL/GenBank/DDBJ whole genome shotgun (WGS) entry which is preliminary data.</text>
</comment>
<evidence type="ECO:0000256" key="1">
    <source>
        <dbReference type="ARBA" id="ARBA00005417"/>
    </source>
</evidence>
<dbReference type="Pfam" id="PF00005">
    <property type="entry name" value="ABC_tran"/>
    <property type="match status" value="1"/>
</dbReference>
<gene>
    <name evidence="8" type="ORF">PQR62_04430</name>
</gene>
<dbReference type="PIRSF" id="PIRSF039137">
    <property type="entry name" value="ABC_branched_ATPase"/>
    <property type="match status" value="1"/>
</dbReference>
<keyword evidence="4" id="KW-0547">Nucleotide-binding</keyword>
<dbReference type="RefSeq" id="WP_408155208.1">
    <property type="nucleotide sequence ID" value="NZ_JAQQFM010000002.1"/>
</dbReference>
<dbReference type="CDD" id="cd03224">
    <property type="entry name" value="ABC_TM1139_LivF_branched"/>
    <property type="match status" value="1"/>
</dbReference>
<evidence type="ECO:0000313" key="8">
    <source>
        <dbReference type="EMBL" id="MFL9923499.1"/>
    </source>
</evidence>
<dbReference type="EMBL" id="JAQQFM010000002">
    <property type="protein sequence ID" value="MFL9923499.1"/>
    <property type="molecule type" value="Genomic_DNA"/>
</dbReference>
<dbReference type="SMART" id="SM00382">
    <property type="entry name" value="AAA"/>
    <property type="match status" value="1"/>
</dbReference>
<dbReference type="PANTHER" id="PTHR43820:SF4">
    <property type="entry name" value="HIGH-AFFINITY BRANCHED-CHAIN AMINO ACID TRANSPORT ATP-BINDING PROTEIN LIVF"/>
    <property type="match status" value="1"/>
</dbReference>
<evidence type="ECO:0000259" key="7">
    <source>
        <dbReference type="PROSITE" id="PS50893"/>
    </source>
</evidence>
<dbReference type="InterPro" id="IPR003593">
    <property type="entry name" value="AAA+_ATPase"/>
</dbReference>
<dbReference type="PROSITE" id="PS50893">
    <property type="entry name" value="ABC_TRANSPORTER_2"/>
    <property type="match status" value="1"/>
</dbReference>
<evidence type="ECO:0000256" key="5">
    <source>
        <dbReference type="ARBA" id="ARBA00022840"/>
    </source>
</evidence>
<protein>
    <submittedName>
        <fullName evidence="8">ABC transporter ATP-binding protein</fullName>
    </submittedName>
</protein>
<proteinExistence type="inferred from homology"/>
<feature type="domain" description="ABC transporter" evidence="7">
    <location>
        <begin position="17"/>
        <end position="249"/>
    </location>
</feature>
<dbReference type="InterPro" id="IPR003439">
    <property type="entry name" value="ABC_transporter-like_ATP-bd"/>
</dbReference>
<dbReference type="InterPro" id="IPR027417">
    <property type="entry name" value="P-loop_NTPase"/>
</dbReference>
<dbReference type="Proteomes" id="UP001629246">
    <property type="component" value="Unassembled WGS sequence"/>
</dbReference>
<organism evidence="8 9">
    <name type="scientific">Herbaspirillum lusitanum</name>
    <dbReference type="NCBI Taxonomy" id="213312"/>
    <lineage>
        <taxon>Bacteria</taxon>
        <taxon>Pseudomonadati</taxon>
        <taxon>Pseudomonadota</taxon>
        <taxon>Betaproteobacteria</taxon>
        <taxon>Burkholderiales</taxon>
        <taxon>Oxalobacteraceae</taxon>
        <taxon>Herbaspirillum</taxon>
    </lineage>
</organism>
<keyword evidence="2" id="KW-0813">Transport</keyword>
<keyword evidence="3" id="KW-0472">Membrane</keyword>
<comment type="similarity">
    <text evidence="1">Belongs to the ABC transporter superfamily.</text>
</comment>
<name>A0ABW9A4Z3_9BURK</name>
<accession>A0ABW9A4Z3</accession>
<keyword evidence="5 8" id="KW-0067">ATP-binding</keyword>
<dbReference type="InterPro" id="IPR052156">
    <property type="entry name" value="BCAA_Transport_ATP-bd_LivF"/>
</dbReference>
<evidence type="ECO:0000313" key="9">
    <source>
        <dbReference type="Proteomes" id="UP001629246"/>
    </source>
</evidence>
<dbReference type="InterPro" id="IPR017871">
    <property type="entry name" value="ABC_transporter-like_CS"/>
</dbReference>
<dbReference type="PANTHER" id="PTHR43820">
    <property type="entry name" value="HIGH-AFFINITY BRANCHED-CHAIN AMINO ACID TRANSPORT ATP-BINDING PROTEIN LIVF"/>
    <property type="match status" value="1"/>
</dbReference>
<keyword evidence="3" id="KW-1003">Cell membrane</keyword>
<keyword evidence="9" id="KW-1185">Reference proteome</keyword>
<keyword evidence="6" id="KW-0029">Amino-acid transport</keyword>
<dbReference type="InterPro" id="IPR030660">
    <property type="entry name" value="ABC_branched_ATPase_LivF/BraG"/>
</dbReference>
<evidence type="ECO:0000256" key="2">
    <source>
        <dbReference type="ARBA" id="ARBA00022448"/>
    </source>
</evidence>
<evidence type="ECO:0000256" key="6">
    <source>
        <dbReference type="ARBA" id="ARBA00022970"/>
    </source>
</evidence>
<reference evidence="8 9" key="1">
    <citation type="journal article" date="2024" name="Chem. Sci.">
        <title>Discovery of megapolipeptins by genome mining of a Burkholderiales bacteria collection.</title>
        <authorList>
            <person name="Paulo B.S."/>
            <person name="Recchia M.J.J."/>
            <person name="Lee S."/>
            <person name="Fergusson C.H."/>
            <person name="Romanowski S.B."/>
            <person name="Hernandez A."/>
            <person name="Krull N."/>
            <person name="Liu D.Y."/>
            <person name="Cavanagh H."/>
            <person name="Bos A."/>
            <person name="Gray C.A."/>
            <person name="Murphy B.T."/>
            <person name="Linington R.G."/>
            <person name="Eustaquio A.S."/>
        </authorList>
    </citation>
    <scope>NUCLEOTIDE SEQUENCE [LARGE SCALE GENOMIC DNA]</scope>
    <source>
        <strain evidence="8 9">RL21-008-BIB-A</strain>
    </source>
</reference>
<dbReference type="SUPFAM" id="SSF52540">
    <property type="entry name" value="P-loop containing nucleoside triphosphate hydrolases"/>
    <property type="match status" value="1"/>
</dbReference>
<evidence type="ECO:0000256" key="4">
    <source>
        <dbReference type="ARBA" id="ARBA00022741"/>
    </source>
</evidence>